<evidence type="ECO:0000256" key="1">
    <source>
        <dbReference type="ARBA" id="ARBA00038279"/>
    </source>
</evidence>
<evidence type="ECO:0000313" key="5">
    <source>
        <dbReference type="Proteomes" id="UP001292094"/>
    </source>
</evidence>
<name>A0AAE1Q743_9EUCA</name>
<dbReference type="InterPro" id="IPR036322">
    <property type="entry name" value="WD40_repeat_dom_sf"/>
</dbReference>
<comment type="similarity">
    <text evidence="1">Belongs to the TCAB1 family.</text>
</comment>
<dbReference type="InterPro" id="IPR051150">
    <property type="entry name" value="SWT21/TCAB1_mRNA_Telomere"/>
</dbReference>
<dbReference type="InterPro" id="IPR001680">
    <property type="entry name" value="WD40_rpt"/>
</dbReference>
<dbReference type="EMBL" id="JAWZYT010000731">
    <property type="protein sequence ID" value="KAK4319722.1"/>
    <property type="molecule type" value="Genomic_DNA"/>
</dbReference>
<feature type="region of interest" description="Disordered" evidence="3">
    <location>
        <begin position="1"/>
        <end position="25"/>
    </location>
</feature>
<evidence type="ECO:0000313" key="4">
    <source>
        <dbReference type="EMBL" id="KAK4319722.1"/>
    </source>
</evidence>
<sequence>MTTGVERDLHQFHHESTNMDDIGDIGDGASEVLITTRHDEDMVEPLQHLSKVSPMEYHQNTCTNLELVLNRKFDKECVFPNGDKLVTAHNEKSKEGTCTSITVQSEEPLINDTGLQIENNSSREQNESHCLGNYTNIIEKVNGHNETDCVTNKVKNVEVKTEEILLSVCELTDDSGNVSKEGNDRETLCQSSLKFDAPLLALDFKKEFNTSKKDNYTKGCKWSPDGSCLLVASNDNKVRILNLPTPLLQGNFPSERWFCEEAEQYGYAAVTIKERELVYDYTWYPAMRSDDPRTCCFAVTCRDLPVHLWDAWNGQLICSYYCYDHLDQMVAAYSIGFNLDGSRLVCGFSKCLRVFHINRPGRICDKIDAKGQPGILSCVAFNPQLPSIMVAGSYLGSLGLYNTQRNNLFMRIDGCSGGVTHVQFSADGTKLFSGMRKSSEILCWDIRNPGTLLCAYKREVSTSQRIYFDLDMQQNRHLVSGNTNGEVSHWDLSSHAESQVIGEDMTLRHPTSTFSAHKDCTNGISIHPYYPILATSSGQRHYPEPLSDSGSNSDSDCGPEEVSKPLFSYPTTIQENTVKLWSLSK</sequence>
<protein>
    <recommendedName>
        <fullName evidence="2">WD repeat-containing protein 79</fullName>
    </recommendedName>
</protein>
<dbReference type="Proteomes" id="UP001292094">
    <property type="component" value="Unassembled WGS sequence"/>
</dbReference>
<dbReference type="Pfam" id="PF00400">
    <property type="entry name" value="WD40"/>
    <property type="match status" value="2"/>
</dbReference>
<proteinExistence type="inferred from homology"/>
<comment type="caution">
    <text evidence="4">The sequence shown here is derived from an EMBL/GenBank/DDBJ whole genome shotgun (WGS) entry which is preliminary data.</text>
</comment>
<feature type="compositionally biased region" description="Basic and acidic residues" evidence="3">
    <location>
        <begin position="1"/>
        <end position="17"/>
    </location>
</feature>
<dbReference type="PANTHER" id="PTHR13211">
    <property type="entry name" value="TELOMERASE CAJAL BODY PROTEIN 1"/>
    <property type="match status" value="1"/>
</dbReference>
<evidence type="ECO:0000256" key="2">
    <source>
        <dbReference type="ARBA" id="ARBA00041558"/>
    </source>
</evidence>
<dbReference type="InterPro" id="IPR015943">
    <property type="entry name" value="WD40/YVTN_repeat-like_dom_sf"/>
</dbReference>
<dbReference type="SMART" id="SM00320">
    <property type="entry name" value="WD40"/>
    <property type="match status" value="6"/>
</dbReference>
<dbReference type="GO" id="GO:0030576">
    <property type="term" value="P:Cajal body organization"/>
    <property type="evidence" value="ECO:0007669"/>
    <property type="project" value="TreeGrafter"/>
</dbReference>
<dbReference type="Gene3D" id="2.130.10.10">
    <property type="entry name" value="YVTN repeat-like/Quinoprotein amine dehydrogenase"/>
    <property type="match status" value="3"/>
</dbReference>
<keyword evidence="5" id="KW-1185">Reference proteome</keyword>
<dbReference type="GO" id="GO:0015030">
    <property type="term" value="C:Cajal body"/>
    <property type="evidence" value="ECO:0007669"/>
    <property type="project" value="TreeGrafter"/>
</dbReference>
<dbReference type="AlphaFoldDB" id="A0AAE1Q743"/>
<feature type="compositionally biased region" description="Low complexity" evidence="3">
    <location>
        <begin position="547"/>
        <end position="556"/>
    </location>
</feature>
<gene>
    <name evidence="4" type="ORF">Pmani_009379</name>
</gene>
<dbReference type="GO" id="GO:0003723">
    <property type="term" value="F:RNA binding"/>
    <property type="evidence" value="ECO:0007669"/>
    <property type="project" value="TreeGrafter"/>
</dbReference>
<dbReference type="SUPFAM" id="SSF50978">
    <property type="entry name" value="WD40 repeat-like"/>
    <property type="match status" value="1"/>
</dbReference>
<organism evidence="4 5">
    <name type="scientific">Petrolisthes manimaculis</name>
    <dbReference type="NCBI Taxonomy" id="1843537"/>
    <lineage>
        <taxon>Eukaryota</taxon>
        <taxon>Metazoa</taxon>
        <taxon>Ecdysozoa</taxon>
        <taxon>Arthropoda</taxon>
        <taxon>Crustacea</taxon>
        <taxon>Multicrustacea</taxon>
        <taxon>Malacostraca</taxon>
        <taxon>Eumalacostraca</taxon>
        <taxon>Eucarida</taxon>
        <taxon>Decapoda</taxon>
        <taxon>Pleocyemata</taxon>
        <taxon>Anomura</taxon>
        <taxon>Galatheoidea</taxon>
        <taxon>Porcellanidae</taxon>
        <taxon>Petrolisthes</taxon>
    </lineage>
</organism>
<dbReference type="PANTHER" id="PTHR13211:SF0">
    <property type="entry name" value="TELOMERASE CAJAL BODY PROTEIN 1"/>
    <property type="match status" value="1"/>
</dbReference>
<feature type="region of interest" description="Disordered" evidence="3">
    <location>
        <begin position="540"/>
        <end position="568"/>
    </location>
</feature>
<accession>A0AAE1Q743</accession>
<evidence type="ECO:0000256" key="3">
    <source>
        <dbReference type="SAM" id="MobiDB-lite"/>
    </source>
</evidence>
<reference evidence="4" key="1">
    <citation type="submission" date="2023-11" db="EMBL/GenBank/DDBJ databases">
        <title>Genome assemblies of two species of porcelain crab, Petrolisthes cinctipes and Petrolisthes manimaculis (Anomura: Porcellanidae).</title>
        <authorList>
            <person name="Angst P."/>
        </authorList>
    </citation>
    <scope>NUCLEOTIDE SEQUENCE</scope>
    <source>
        <strain evidence="4">PB745_02</strain>
        <tissue evidence="4">Gill</tissue>
    </source>
</reference>